<dbReference type="AlphaFoldDB" id="A0A165ZF66"/>
<dbReference type="SUPFAM" id="SSF53335">
    <property type="entry name" value="S-adenosyl-L-methionine-dependent methyltransferases"/>
    <property type="match status" value="1"/>
</dbReference>
<reference evidence="1 2" key="1">
    <citation type="journal article" date="2016" name="Mol. Biol. Evol.">
        <title>Comparative Genomics of Early-Diverging Mushroom-Forming Fungi Provides Insights into the Origins of Lignocellulose Decay Capabilities.</title>
        <authorList>
            <person name="Nagy L.G."/>
            <person name="Riley R."/>
            <person name="Tritt A."/>
            <person name="Adam C."/>
            <person name="Daum C."/>
            <person name="Floudas D."/>
            <person name="Sun H."/>
            <person name="Yadav J.S."/>
            <person name="Pangilinan J."/>
            <person name="Larsson K.H."/>
            <person name="Matsuura K."/>
            <person name="Barry K."/>
            <person name="Labutti K."/>
            <person name="Kuo R."/>
            <person name="Ohm R.A."/>
            <person name="Bhattacharya S.S."/>
            <person name="Shirouzu T."/>
            <person name="Yoshinaga Y."/>
            <person name="Martin F.M."/>
            <person name="Grigoriev I.V."/>
            <person name="Hibbett D.S."/>
        </authorList>
    </citation>
    <scope>NUCLEOTIDE SEQUENCE [LARGE SCALE GENOMIC DNA]</scope>
    <source>
        <strain evidence="1 2">HHB12029</strain>
    </source>
</reference>
<dbReference type="Pfam" id="PF10294">
    <property type="entry name" value="Methyltransf_16"/>
    <property type="match status" value="1"/>
</dbReference>
<dbReference type="GO" id="GO:0032991">
    <property type="term" value="C:protein-containing complex"/>
    <property type="evidence" value="ECO:0007669"/>
    <property type="project" value="TreeGrafter"/>
</dbReference>
<keyword evidence="2" id="KW-1185">Reference proteome</keyword>
<dbReference type="EMBL" id="KV426343">
    <property type="protein sequence ID" value="KZV82149.1"/>
    <property type="molecule type" value="Genomic_DNA"/>
</dbReference>
<evidence type="ECO:0000313" key="2">
    <source>
        <dbReference type="Proteomes" id="UP000077266"/>
    </source>
</evidence>
<name>A0A165ZF66_EXIGL</name>
<evidence type="ECO:0008006" key="3">
    <source>
        <dbReference type="Google" id="ProtNLM"/>
    </source>
</evidence>
<dbReference type="InterPro" id="IPR029063">
    <property type="entry name" value="SAM-dependent_MTases_sf"/>
</dbReference>
<accession>A0A165ZF66</accession>
<dbReference type="PANTHER" id="PTHR14614:SF109">
    <property type="entry name" value="RIBOSOMAL LYSINE N-METHYLTRANSFERASE 5"/>
    <property type="match status" value="1"/>
</dbReference>
<gene>
    <name evidence="1" type="ORF">EXIGLDRAFT_730145</name>
</gene>
<dbReference type="OrthoDB" id="2529286at2759"/>
<dbReference type="GO" id="GO:0005829">
    <property type="term" value="C:cytosol"/>
    <property type="evidence" value="ECO:0007669"/>
    <property type="project" value="TreeGrafter"/>
</dbReference>
<dbReference type="InParanoid" id="A0A165ZF66"/>
<dbReference type="InterPro" id="IPR019410">
    <property type="entry name" value="Methyltransf_16"/>
</dbReference>
<sequence>MSRPAIIGPDIELIPVVDPEEEVFLLYTALQSTSTPLDTGSALGSVNSHDAHVTIEFDLPASKGKRRKTGRASEVETVSIELAQDITSLRTRKGDTGSVLWRASVFLARIVLTQHRTLTSDKPTLFDRDAFSQSTVLELGAGTGLLAVALGRLVANYIATDLDFLVHLMRKNLALNDIAGPPSANVRAEAVDWELLKSLSPSKRASTFPCPDNLTVVLAVDTLYNPSLISAFVAALEHYSGTGACTLVVCELRAEDVVRDFLEAWLAGGKWDVHRVGSDIFELPFVCWIGRYNVENNQ</sequence>
<proteinExistence type="predicted"/>
<dbReference type="GO" id="GO:0008757">
    <property type="term" value="F:S-adenosylmethionine-dependent methyltransferase activity"/>
    <property type="evidence" value="ECO:0007669"/>
    <property type="project" value="UniProtKB-ARBA"/>
</dbReference>
<dbReference type="Gene3D" id="3.40.50.150">
    <property type="entry name" value="Vaccinia Virus protein VP39"/>
    <property type="match status" value="1"/>
</dbReference>
<dbReference type="PANTHER" id="PTHR14614">
    <property type="entry name" value="HEPATOCELLULAR CARCINOMA-ASSOCIATED ANTIGEN"/>
    <property type="match status" value="1"/>
</dbReference>
<dbReference type="Proteomes" id="UP000077266">
    <property type="component" value="Unassembled WGS sequence"/>
</dbReference>
<evidence type="ECO:0000313" key="1">
    <source>
        <dbReference type="EMBL" id="KZV82149.1"/>
    </source>
</evidence>
<dbReference type="STRING" id="1314781.A0A165ZF66"/>
<organism evidence="1 2">
    <name type="scientific">Exidia glandulosa HHB12029</name>
    <dbReference type="NCBI Taxonomy" id="1314781"/>
    <lineage>
        <taxon>Eukaryota</taxon>
        <taxon>Fungi</taxon>
        <taxon>Dikarya</taxon>
        <taxon>Basidiomycota</taxon>
        <taxon>Agaricomycotina</taxon>
        <taxon>Agaricomycetes</taxon>
        <taxon>Auriculariales</taxon>
        <taxon>Exidiaceae</taxon>
        <taxon>Exidia</taxon>
    </lineage>
</organism>
<protein>
    <recommendedName>
        <fullName evidence="3">Methyltransferase-domain-containing protein</fullName>
    </recommendedName>
</protein>